<evidence type="ECO:0000256" key="1">
    <source>
        <dbReference type="ARBA" id="ARBA00004651"/>
    </source>
</evidence>
<dbReference type="InterPro" id="IPR025857">
    <property type="entry name" value="MacB_PCD"/>
</dbReference>
<dbReference type="Pfam" id="PF02687">
    <property type="entry name" value="FtsX"/>
    <property type="match status" value="1"/>
</dbReference>
<accession>K6XGH4</accession>
<gene>
    <name evidence="10" type="ORF">GARC_2784</name>
</gene>
<feature type="transmembrane region" description="Helical" evidence="7">
    <location>
        <begin position="27"/>
        <end position="46"/>
    </location>
</feature>
<comment type="similarity">
    <text evidence="6">Belongs to the ABC-4 integral membrane protein family.</text>
</comment>
<keyword evidence="4 7" id="KW-1133">Transmembrane helix</keyword>
<dbReference type="GO" id="GO:0022857">
    <property type="term" value="F:transmembrane transporter activity"/>
    <property type="evidence" value="ECO:0007669"/>
    <property type="project" value="TreeGrafter"/>
</dbReference>
<dbReference type="InterPro" id="IPR003838">
    <property type="entry name" value="ABC3_permease_C"/>
</dbReference>
<dbReference type="STRING" id="493475.GARC_2784"/>
<evidence type="ECO:0000256" key="6">
    <source>
        <dbReference type="ARBA" id="ARBA00038076"/>
    </source>
</evidence>
<proteinExistence type="inferred from homology"/>
<evidence type="ECO:0000256" key="4">
    <source>
        <dbReference type="ARBA" id="ARBA00022989"/>
    </source>
</evidence>
<name>K6XGH4_9ALTE</name>
<dbReference type="PANTHER" id="PTHR30572">
    <property type="entry name" value="MEMBRANE COMPONENT OF TRANSPORTER-RELATED"/>
    <property type="match status" value="1"/>
</dbReference>
<dbReference type="InterPro" id="IPR050250">
    <property type="entry name" value="Macrolide_Exporter_MacB"/>
</dbReference>
<dbReference type="RefSeq" id="WP_007620953.1">
    <property type="nucleotide sequence ID" value="NZ_BAEO01000038.1"/>
</dbReference>
<dbReference type="OrthoDB" id="9770036at2"/>
<dbReference type="GO" id="GO:0005886">
    <property type="term" value="C:plasma membrane"/>
    <property type="evidence" value="ECO:0007669"/>
    <property type="project" value="UniProtKB-SubCell"/>
</dbReference>
<dbReference type="Proteomes" id="UP000006327">
    <property type="component" value="Unassembled WGS sequence"/>
</dbReference>
<comment type="subcellular location">
    <subcellularLocation>
        <location evidence="1">Cell membrane</location>
        <topology evidence="1">Multi-pass membrane protein</topology>
    </subcellularLocation>
</comment>
<keyword evidence="3 7" id="KW-0812">Transmembrane</keyword>
<dbReference type="EMBL" id="BAEO01000038">
    <property type="protein sequence ID" value="GAC19749.1"/>
    <property type="molecule type" value="Genomic_DNA"/>
</dbReference>
<evidence type="ECO:0000313" key="10">
    <source>
        <dbReference type="EMBL" id="GAC19749.1"/>
    </source>
</evidence>
<comment type="caution">
    <text evidence="10">The sequence shown here is derived from an EMBL/GenBank/DDBJ whole genome shotgun (WGS) entry which is preliminary data.</text>
</comment>
<dbReference type="PANTHER" id="PTHR30572:SF4">
    <property type="entry name" value="ABC TRANSPORTER PERMEASE YTRF"/>
    <property type="match status" value="1"/>
</dbReference>
<evidence type="ECO:0000256" key="5">
    <source>
        <dbReference type="ARBA" id="ARBA00023136"/>
    </source>
</evidence>
<keyword evidence="11" id="KW-1185">Reference proteome</keyword>
<reference evidence="10 11" key="1">
    <citation type="journal article" date="2017" name="Antonie Van Leeuwenhoek">
        <title>Rhizobium rhizosphaerae sp. nov., a novel species isolated from rice rhizosphere.</title>
        <authorList>
            <person name="Zhao J.J."/>
            <person name="Zhang J."/>
            <person name="Zhang R.J."/>
            <person name="Zhang C.W."/>
            <person name="Yin H.Q."/>
            <person name="Zhang X.X."/>
        </authorList>
    </citation>
    <scope>NUCLEOTIDE SEQUENCE [LARGE SCALE GENOMIC DNA]</scope>
    <source>
        <strain evidence="10 11">BSs20135</strain>
    </source>
</reference>
<keyword evidence="5 7" id="KW-0472">Membrane</keyword>
<sequence>MKLTLEISESFKIALNALTVNKARGTLTALGIIIGIVAVIVTMTAANGLQISFRESFASVGSDVIYVSQRPWVQNGSWFRFRNRPPITLDASEQLQQRLQGQGVVNPSMGQNQSIKYQTKVMDNARVIGTTDKQTIVSNMLPESGRFLMPFDVAYKKQVVVIGSEIATGLFEHFDPLGQEIKIGRYKFKVVGVMEEQGGSIFGGPNFDRQMFIPITTYSKVFGNSGGRANVDIAIKAPSPDAMEDFEYQVIGEMRKIRGLKPIEEDDFAINKLGTLLDAYNSIMGVVVAAGLGITSISLFVGGVGVMNIMFVSVTERTKEIGIRKAIGARRRNILMQFLFEALLICLFGGIVGLSVAAAITEVLNQTLLPASLSPTIIIASLVISMLVGVVSGFVPAYRAAKLDPIEALRYE</sequence>
<keyword evidence="2" id="KW-1003">Cell membrane</keyword>
<feature type="domain" description="ABC3 transporter permease C-terminal" evidence="8">
    <location>
        <begin position="295"/>
        <end position="405"/>
    </location>
</feature>
<feature type="transmembrane region" description="Helical" evidence="7">
    <location>
        <begin position="283"/>
        <end position="313"/>
    </location>
</feature>
<feature type="transmembrane region" description="Helical" evidence="7">
    <location>
        <begin position="372"/>
        <end position="395"/>
    </location>
</feature>
<organism evidence="10 11">
    <name type="scientific">Paraglaciecola arctica BSs20135</name>
    <dbReference type="NCBI Taxonomy" id="493475"/>
    <lineage>
        <taxon>Bacteria</taxon>
        <taxon>Pseudomonadati</taxon>
        <taxon>Pseudomonadota</taxon>
        <taxon>Gammaproteobacteria</taxon>
        <taxon>Alteromonadales</taxon>
        <taxon>Alteromonadaceae</taxon>
        <taxon>Paraglaciecola</taxon>
    </lineage>
</organism>
<evidence type="ECO:0000256" key="7">
    <source>
        <dbReference type="SAM" id="Phobius"/>
    </source>
</evidence>
<evidence type="ECO:0008006" key="12">
    <source>
        <dbReference type="Google" id="ProtNLM"/>
    </source>
</evidence>
<protein>
    <recommendedName>
        <fullName evidence="12">FtsX-like permease family protein</fullName>
    </recommendedName>
</protein>
<dbReference type="AlphaFoldDB" id="K6XGH4"/>
<dbReference type="Pfam" id="PF12704">
    <property type="entry name" value="MacB_PCD"/>
    <property type="match status" value="1"/>
</dbReference>
<evidence type="ECO:0000313" key="11">
    <source>
        <dbReference type="Proteomes" id="UP000006327"/>
    </source>
</evidence>
<evidence type="ECO:0000259" key="9">
    <source>
        <dbReference type="Pfam" id="PF12704"/>
    </source>
</evidence>
<evidence type="ECO:0000256" key="3">
    <source>
        <dbReference type="ARBA" id="ARBA00022692"/>
    </source>
</evidence>
<evidence type="ECO:0000259" key="8">
    <source>
        <dbReference type="Pfam" id="PF02687"/>
    </source>
</evidence>
<feature type="domain" description="MacB-like periplasmic core" evidence="9">
    <location>
        <begin position="27"/>
        <end position="248"/>
    </location>
</feature>
<evidence type="ECO:0000256" key="2">
    <source>
        <dbReference type="ARBA" id="ARBA00022475"/>
    </source>
</evidence>
<feature type="transmembrane region" description="Helical" evidence="7">
    <location>
        <begin position="334"/>
        <end position="360"/>
    </location>
</feature>
<dbReference type="eggNOG" id="COG0577">
    <property type="taxonomic scope" value="Bacteria"/>
</dbReference>